<evidence type="ECO:0008006" key="3">
    <source>
        <dbReference type="Google" id="ProtNLM"/>
    </source>
</evidence>
<dbReference type="AlphaFoldDB" id="A0A3B7R2M5"/>
<evidence type="ECO:0000313" key="1">
    <source>
        <dbReference type="EMBL" id="AYA38334.1"/>
    </source>
</evidence>
<evidence type="ECO:0000313" key="2">
    <source>
        <dbReference type="Proteomes" id="UP000262802"/>
    </source>
</evidence>
<dbReference type="Proteomes" id="UP000262802">
    <property type="component" value="Chromosome"/>
</dbReference>
<name>A0A3B7R2M5_9BACT</name>
<reference evidence="1 2" key="1">
    <citation type="submission" date="2018-09" db="EMBL/GenBank/DDBJ databases">
        <title>Hymenobacter medium sp. nov., isolated from R2A medium.</title>
        <authorList>
            <person name="Yingchao G."/>
        </authorList>
    </citation>
    <scope>NUCLEOTIDE SEQUENCE [LARGE SCALE GENOMIC DNA]</scope>
    <source>
        <strain evidence="2">sh-6</strain>
    </source>
</reference>
<dbReference type="KEGG" id="hyh:D3Y59_15560"/>
<proteinExistence type="predicted"/>
<accession>A0A3B7R2M5</accession>
<organism evidence="1 2">
    <name type="scientific">Hymenobacter oligotrophus</name>
    <dbReference type="NCBI Taxonomy" id="2319843"/>
    <lineage>
        <taxon>Bacteria</taxon>
        <taxon>Pseudomonadati</taxon>
        <taxon>Bacteroidota</taxon>
        <taxon>Cytophagia</taxon>
        <taxon>Cytophagales</taxon>
        <taxon>Hymenobacteraceae</taxon>
        <taxon>Hymenobacter</taxon>
    </lineage>
</organism>
<sequence>MATAPVLAQAPDSARQASVHPQPEVLLVPRISVAGQPKAFVGAGVSRLNMRMMPGNKLRATGQYLAADVRVAGRGSWYGVRLGAFATWRLLCAEASAGYYTNGRGGQLILTPALGLSGGGMLNLLYGYNASLGGAQLAQASRHRVSLAWHLLPM</sequence>
<protein>
    <recommendedName>
        <fullName evidence="3">Outer membrane protein beta-barrel domain-containing protein</fullName>
    </recommendedName>
</protein>
<gene>
    <name evidence="1" type="ORF">D3Y59_15560</name>
</gene>
<keyword evidence="2" id="KW-1185">Reference proteome</keyword>
<dbReference type="EMBL" id="CP032317">
    <property type="protein sequence ID" value="AYA38334.1"/>
    <property type="molecule type" value="Genomic_DNA"/>
</dbReference>